<evidence type="ECO:0000256" key="1">
    <source>
        <dbReference type="ARBA" id="ARBA00023002"/>
    </source>
</evidence>
<dbReference type="RefSeq" id="WP_269604645.1">
    <property type="nucleotide sequence ID" value="NZ_JAPWIJ010000005.1"/>
</dbReference>
<dbReference type="SUPFAM" id="SSF51905">
    <property type="entry name" value="FAD/NAD(P)-binding domain"/>
    <property type="match status" value="1"/>
</dbReference>
<comment type="caution">
    <text evidence="3">The sequence shown here is derived from an EMBL/GenBank/DDBJ whole genome shotgun (WGS) entry which is preliminary data.</text>
</comment>
<sequence length="391" mass="42044">MTADDRRIVVIGAGVVGLSVGYSLTRRGAKNVVITDRDHVAAGSSALSVGMVETQFFDPVDVHARVIGREMIDRLVVEHELHFVRNGFLRPTTKNEHVELFERSVKVQRDFGVEDARVLTAREVADVAPPVDVSNVVAGLWRPSDGYLDGYLYASLLARLTTSSGGKLAQQHRLVGAEKSSAGSWRLSFDGKPTMEADVVVNAAGPWADSVAEILGSSVEVKPERHQAVTIELGSAPDWRLPCVVEYVPGSSEDGLSLRHEGTHQLFACLHNERSVYPRTDPTECNPRADEAFIEAIAELVMDRYPSLDECGLGHGWAGLYPMTPDGYPIVGSASGDPSLVHVVGGGGSGIQLSTAMGEVGADWILDGKSNLLTNGERWHPERASLASISS</sequence>
<evidence type="ECO:0000259" key="2">
    <source>
        <dbReference type="Pfam" id="PF01266"/>
    </source>
</evidence>
<protein>
    <submittedName>
        <fullName evidence="3">FAD-binding oxidoreductase</fullName>
    </submittedName>
</protein>
<dbReference type="InterPro" id="IPR006076">
    <property type="entry name" value="FAD-dep_OxRdtase"/>
</dbReference>
<keyword evidence="1" id="KW-0560">Oxidoreductase</keyword>
<dbReference type="Gene3D" id="3.30.9.10">
    <property type="entry name" value="D-Amino Acid Oxidase, subunit A, domain 2"/>
    <property type="match status" value="1"/>
</dbReference>
<reference evidence="3" key="1">
    <citation type="submission" date="2022-12" db="EMBL/GenBank/DDBJ databases">
        <authorList>
            <person name="Krivoruchko A.V."/>
            <person name="Elkin A."/>
        </authorList>
    </citation>
    <scope>NUCLEOTIDE SEQUENCE</scope>
    <source>
        <strain evidence="3">IEGM 1391</strain>
    </source>
</reference>
<organism evidence="3 4">
    <name type="scientific">Rhodococcus ruber</name>
    <dbReference type="NCBI Taxonomy" id="1830"/>
    <lineage>
        <taxon>Bacteria</taxon>
        <taxon>Bacillati</taxon>
        <taxon>Actinomycetota</taxon>
        <taxon>Actinomycetes</taxon>
        <taxon>Mycobacteriales</taxon>
        <taxon>Nocardiaceae</taxon>
        <taxon>Rhodococcus</taxon>
    </lineage>
</organism>
<accession>A0ABT4MHX8</accession>
<evidence type="ECO:0000313" key="4">
    <source>
        <dbReference type="Proteomes" id="UP001081071"/>
    </source>
</evidence>
<dbReference type="Pfam" id="PF01266">
    <property type="entry name" value="DAO"/>
    <property type="match status" value="1"/>
</dbReference>
<feature type="domain" description="FAD dependent oxidoreductase" evidence="2">
    <location>
        <begin position="7"/>
        <end position="364"/>
    </location>
</feature>
<keyword evidence="4" id="KW-1185">Reference proteome</keyword>
<evidence type="ECO:0000313" key="3">
    <source>
        <dbReference type="EMBL" id="MCZ4519331.1"/>
    </source>
</evidence>
<name>A0ABT4MHX8_9NOCA</name>
<dbReference type="Proteomes" id="UP001081071">
    <property type="component" value="Unassembled WGS sequence"/>
</dbReference>
<dbReference type="InterPro" id="IPR036188">
    <property type="entry name" value="FAD/NAD-bd_sf"/>
</dbReference>
<dbReference type="PANTHER" id="PTHR13847:SF287">
    <property type="entry name" value="FAD-DEPENDENT OXIDOREDUCTASE DOMAIN-CONTAINING PROTEIN 1"/>
    <property type="match status" value="1"/>
</dbReference>
<gene>
    <name evidence="3" type="ORF">O4220_12465</name>
</gene>
<dbReference type="Gene3D" id="3.50.50.60">
    <property type="entry name" value="FAD/NAD(P)-binding domain"/>
    <property type="match status" value="1"/>
</dbReference>
<dbReference type="PANTHER" id="PTHR13847">
    <property type="entry name" value="SARCOSINE DEHYDROGENASE-RELATED"/>
    <property type="match status" value="1"/>
</dbReference>
<proteinExistence type="predicted"/>
<dbReference type="EMBL" id="JAPWIJ010000005">
    <property type="protein sequence ID" value="MCZ4519331.1"/>
    <property type="molecule type" value="Genomic_DNA"/>
</dbReference>